<dbReference type="VEuPathDB" id="FungiDB:CXQ85_003111"/>
<evidence type="ECO:0000256" key="1">
    <source>
        <dbReference type="SAM" id="MobiDB-lite"/>
    </source>
</evidence>
<comment type="caution">
    <text evidence="2">The sequence shown here is derived from an EMBL/GenBank/DDBJ whole genome shotgun (WGS) entry which is preliminary data.</text>
</comment>
<dbReference type="GeneID" id="37008442"/>
<protein>
    <submittedName>
        <fullName evidence="2">Uncharacterized protein</fullName>
    </submittedName>
</protein>
<evidence type="ECO:0000313" key="2">
    <source>
        <dbReference type="EMBL" id="PVH23377.1"/>
    </source>
</evidence>
<feature type="region of interest" description="Disordered" evidence="1">
    <location>
        <begin position="499"/>
        <end position="518"/>
    </location>
</feature>
<dbReference type="OrthoDB" id="4018768at2759"/>
<feature type="compositionally biased region" description="Polar residues" evidence="1">
    <location>
        <begin position="355"/>
        <end position="364"/>
    </location>
</feature>
<feature type="region of interest" description="Disordered" evidence="1">
    <location>
        <begin position="196"/>
        <end position="217"/>
    </location>
</feature>
<organism evidence="2 3">
    <name type="scientific">Candidozyma haemuli</name>
    <dbReference type="NCBI Taxonomy" id="45357"/>
    <lineage>
        <taxon>Eukaryota</taxon>
        <taxon>Fungi</taxon>
        <taxon>Dikarya</taxon>
        <taxon>Ascomycota</taxon>
        <taxon>Saccharomycotina</taxon>
        <taxon>Pichiomycetes</taxon>
        <taxon>Metschnikowiaceae</taxon>
        <taxon>Candidozyma</taxon>
    </lineage>
</organism>
<keyword evidence="3" id="KW-1185">Reference proteome</keyword>
<proteinExistence type="predicted"/>
<gene>
    <name evidence="2" type="ORF">CXQ85_003111</name>
</gene>
<feature type="compositionally biased region" description="Polar residues" evidence="1">
    <location>
        <begin position="474"/>
        <end position="493"/>
    </location>
</feature>
<dbReference type="RefSeq" id="XP_025344317.1">
    <property type="nucleotide sequence ID" value="XM_025486767.1"/>
</dbReference>
<feature type="region of interest" description="Disordered" evidence="1">
    <location>
        <begin position="355"/>
        <end position="375"/>
    </location>
</feature>
<feature type="region of interest" description="Disordered" evidence="1">
    <location>
        <begin position="426"/>
        <end position="493"/>
    </location>
</feature>
<name>A0A2V1AZ82_9ASCO</name>
<accession>A0A2V1AZ82</accession>
<evidence type="ECO:0000313" key="3">
    <source>
        <dbReference type="Proteomes" id="UP000244309"/>
    </source>
</evidence>
<dbReference type="Proteomes" id="UP000244309">
    <property type="component" value="Unassembled WGS sequence"/>
</dbReference>
<feature type="region of interest" description="Disordered" evidence="1">
    <location>
        <begin position="387"/>
        <end position="413"/>
    </location>
</feature>
<sequence>MSRLDDLLRMADAISTHSDSIALCMDESNTLISRIISLNSQITSADSEIDSMTELLNKNNVCINEFEKLHERSFFLDSNLHLNESCTNETSFLNLTKEYNYMLDTFRHHNQRYLNIAEEPMKQEPAPKKELKNMLSISNLNLRPLRCRNSKVEKQKSRYRLSAAYTLNPLSENEHETHRNISKSSAETYDNTDSIMDSHNESTGISSSPDHHDFNYHDMSTVSESPTFKRLDPIDMSNLDLDMDSLSRCSGLSDSPNSPKFDLDNFQEFLRPSRVDLSTAFPSAPLKKSSSHDSIFSESKSCSKPSFKFHNPAATIINKGNVSQPTVETIFSSTVEEKPQPAQSKSFKDHSTNILHQLKPSNGSPVKKSAPVTPKKSNITIFNLLNSPLGSPRGFAPQKHEEAPPQRRGSIDQFGKSLTSSFRHLMYSSSSPSQAPPSSAPYHESPPEGIKKLRKGLRDPITIPNEIKSRRLPPSSSEKGFRSGSHSSLTIGNNKAKIIQGGGLTRGPVNRPANQQQSFKQVLSESLLY</sequence>
<reference evidence="2 3" key="1">
    <citation type="submission" date="2017-12" db="EMBL/GenBank/DDBJ databases">
        <title>Genome Sequence of a Multidrug-Resistant Candida haemulonii Isolate from a Patient with Chronic Leg Ulcers in Israel.</title>
        <authorList>
            <person name="Chow N.A."/>
            <person name="Gade L."/>
            <person name="Batra D."/>
            <person name="Rowe L.A."/>
            <person name="Ben-Ami R."/>
            <person name="Loparev V.N."/>
            <person name="Litvintseva A.P."/>
        </authorList>
    </citation>
    <scope>NUCLEOTIDE SEQUENCE [LARGE SCALE GENOMIC DNA]</scope>
    <source>
        <strain evidence="2 3">B11899</strain>
    </source>
</reference>
<dbReference type="EMBL" id="PKFO01000010">
    <property type="protein sequence ID" value="PVH23377.1"/>
    <property type="molecule type" value="Genomic_DNA"/>
</dbReference>
<dbReference type="AlphaFoldDB" id="A0A2V1AZ82"/>
<feature type="compositionally biased region" description="Polar residues" evidence="1">
    <location>
        <begin position="196"/>
        <end position="208"/>
    </location>
</feature>